<dbReference type="EMBL" id="JALNTZ010000001">
    <property type="protein sequence ID" value="KAJ3666928.1"/>
    <property type="molecule type" value="Genomic_DNA"/>
</dbReference>
<sequence>MFKLLVIVFAITINQVYRENIIGNPCTLKSSNSSGVCKLLKECEAVQDEVKSGHNAPQTCGYQGIQSVVCCPNSRRPGDITERKCREYSSYIQEKQLCGHKIVQLIVGGQRPAERKEFPHMAVLGYQNEDSGNLTWLCGGSLISEEYILTAAHCIFPGG</sequence>
<reference evidence="5" key="1">
    <citation type="journal article" date="2023" name="G3 (Bethesda)">
        <title>Whole genome assemblies of Zophobas morio and Tenebrio molitor.</title>
        <authorList>
            <person name="Kaur S."/>
            <person name="Stinson S.A."/>
            <person name="diCenzo G.C."/>
        </authorList>
    </citation>
    <scope>NUCLEOTIDE SEQUENCE</scope>
    <source>
        <strain evidence="5">QUZm001</strain>
    </source>
</reference>
<dbReference type="Proteomes" id="UP001168821">
    <property type="component" value="Unassembled WGS sequence"/>
</dbReference>
<keyword evidence="6" id="KW-1185">Reference proteome</keyword>
<dbReference type="Gene3D" id="2.40.10.10">
    <property type="entry name" value="Trypsin-like serine proteases"/>
    <property type="match status" value="1"/>
</dbReference>
<evidence type="ECO:0000259" key="4">
    <source>
        <dbReference type="SMART" id="SM00680"/>
    </source>
</evidence>
<name>A0AA38J0D5_9CUCU</name>
<dbReference type="PANTHER" id="PTHR24260:SF147">
    <property type="entry name" value="EG:BACR7A4.3 PROTEIN-RELATED"/>
    <property type="match status" value="1"/>
</dbReference>
<feature type="chain" id="PRO_5041359440" description="Clip domain-containing protein" evidence="3">
    <location>
        <begin position="19"/>
        <end position="159"/>
    </location>
</feature>
<evidence type="ECO:0000256" key="1">
    <source>
        <dbReference type="ARBA" id="ARBA00022729"/>
    </source>
</evidence>
<evidence type="ECO:0000256" key="2">
    <source>
        <dbReference type="ARBA" id="ARBA00023157"/>
    </source>
</evidence>
<evidence type="ECO:0000256" key="3">
    <source>
        <dbReference type="SAM" id="SignalP"/>
    </source>
</evidence>
<evidence type="ECO:0000313" key="5">
    <source>
        <dbReference type="EMBL" id="KAJ3666928.1"/>
    </source>
</evidence>
<dbReference type="Pfam" id="PF00089">
    <property type="entry name" value="Trypsin"/>
    <property type="match status" value="1"/>
</dbReference>
<dbReference type="SMART" id="SM00680">
    <property type="entry name" value="CLIP"/>
    <property type="match status" value="1"/>
</dbReference>
<dbReference type="GO" id="GO:0004252">
    <property type="term" value="F:serine-type endopeptidase activity"/>
    <property type="evidence" value="ECO:0007669"/>
    <property type="project" value="InterPro"/>
</dbReference>
<keyword evidence="1 3" id="KW-0732">Signal</keyword>
<dbReference type="PANTHER" id="PTHR24260">
    <property type="match status" value="1"/>
</dbReference>
<evidence type="ECO:0000313" key="6">
    <source>
        <dbReference type="Proteomes" id="UP001168821"/>
    </source>
</evidence>
<feature type="domain" description="Clip" evidence="4">
    <location>
        <begin position="26"/>
        <end position="72"/>
    </location>
</feature>
<proteinExistence type="predicted"/>
<keyword evidence="2" id="KW-1015">Disulfide bond</keyword>
<dbReference type="AlphaFoldDB" id="A0AA38J0D5"/>
<dbReference type="InterPro" id="IPR001254">
    <property type="entry name" value="Trypsin_dom"/>
</dbReference>
<dbReference type="SUPFAM" id="SSF50494">
    <property type="entry name" value="Trypsin-like serine proteases"/>
    <property type="match status" value="1"/>
</dbReference>
<dbReference type="InterPro" id="IPR018114">
    <property type="entry name" value="TRYPSIN_HIS"/>
</dbReference>
<dbReference type="GO" id="GO:0006508">
    <property type="term" value="P:proteolysis"/>
    <property type="evidence" value="ECO:0007669"/>
    <property type="project" value="InterPro"/>
</dbReference>
<dbReference type="InterPro" id="IPR009003">
    <property type="entry name" value="Peptidase_S1_PA"/>
</dbReference>
<comment type="caution">
    <text evidence="5">The sequence shown here is derived from an EMBL/GenBank/DDBJ whole genome shotgun (WGS) entry which is preliminary data.</text>
</comment>
<protein>
    <recommendedName>
        <fullName evidence="4">Clip domain-containing protein</fullName>
    </recommendedName>
</protein>
<dbReference type="PROSITE" id="PS00134">
    <property type="entry name" value="TRYPSIN_HIS"/>
    <property type="match status" value="1"/>
</dbReference>
<organism evidence="5 6">
    <name type="scientific">Zophobas morio</name>
    <dbReference type="NCBI Taxonomy" id="2755281"/>
    <lineage>
        <taxon>Eukaryota</taxon>
        <taxon>Metazoa</taxon>
        <taxon>Ecdysozoa</taxon>
        <taxon>Arthropoda</taxon>
        <taxon>Hexapoda</taxon>
        <taxon>Insecta</taxon>
        <taxon>Pterygota</taxon>
        <taxon>Neoptera</taxon>
        <taxon>Endopterygota</taxon>
        <taxon>Coleoptera</taxon>
        <taxon>Polyphaga</taxon>
        <taxon>Cucujiformia</taxon>
        <taxon>Tenebrionidae</taxon>
        <taxon>Zophobas</taxon>
    </lineage>
</organism>
<dbReference type="InterPro" id="IPR043504">
    <property type="entry name" value="Peptidase_S1_PA_chymotrypsin"/>
</dbReference>
<gene>
    <name evidence="5" type="ORF">Zmor_002351</name>
</gene>
<feature type="signal peptide" evidence="3">
    <location>
        <begin position="1"/>
        <end position="18"/>
    </location>
</feature>
<dbReference type="InterPro" id="IPR022700">
    <property type="entry name" value="CLIP"/>
</dbReference>
<dbReference type="InterPro" id="IPR051333">
    <property type="entry name" value="CLIP_Serine_Protease"/>
</dbReference>
<accession>A0AA38J0D5</accession>